<reference evidence="1 2" key="1">
    <citation type="submission" date="2016-07" db="EMBL/GenBank/DDBJ databases">
        <title>Acinetobacter sp. ANC 4603.</title>
        <authorList>
            <person name="Radolfova-Krizova L."/>
            <person name="Nemec A."/>
        </authorList>
    </citation>
    <scope>NUCLEOTIDE SEQUENCE [LARGE SCALE GENOMIC DNA]</scope>
    <source>
        <strain evidence="1 2">ANC 4603</strain>
    </source>
</reference>
<dbReference type="STRING" id="1891224.BBP83_03265"/>
<dbReference type="RefSeq" id="WP_068886188.1">
    <property type="nucleotide sequence ID" value="NZ_CBCRUU010000009.1"/>
</dbReference>
<gene>
    <name evidence="1" type="ORF">BBP83_03265</name>
</gene>
<protein>
    <submittedName>
        <fullName evidence="1">Uncharacterized protein</fullName>
    </submittedName>
</protein>
<sequence>MFVTEQLNNIFEIIEDQGLSEKLQDVLAQKYIHLEAMLLRAKVLREFSTAKVQYIVQSKIQDEQANIAFLFAPFILANLNQVVIYNSPATPAILNILNHYYQADKKHNLKIDDVLSALNVYLDLPENTLNETEFCYFSFIQALCRADVSQLFLITNLDINVKRLAEIEQFFKVKIHCIATNPQDKIISSAEFNIRQLLFKNKNDQYVALCEKFSTLNAQLLLCYGLYNQQQATHLIEDMFYTEHIYEKLSVYAEYIQTCLQHGYTGNNTISSI</sequence>
<proteinExistence type="predicted"/>
<dbReference type="OrthoDB" id="6710935at2"/>
<dbReference type="EMBL" id="MBDL01000008">
    <property type="protein sequence ID" value="ODA13426.1"/>
    <property type="molecule type" value="Genomic_DNA"/>
</dbReference>
<keyword evidence="2" id="KW-1185">Reference proteome</keyword>
<accession>A0A1C3CXB3</accession>
<comment type="caution">
    <text evidence="1">The sequence shown here is derived from an EMBL/GenBank/DDBJ whole genome shotgun (WGS) entry which is preliminary data.</text>
</comment>
<dbReference type="Proteomes" id="UP000186553">
    <property type="component" value="Unassembled WGS sequence"/>
</dbReference>
<dbReference type="AlphaFoldDB" id="A0A1C3CXB3"/>
<organism evidence="1 2">
    <name type="scientific">Acinetobacter celticus</name>
    <dbReference type="NCBI Taxonomy" id="1891224"/>
    <lineage>
        <taxon>Bacteria</taxon>
        <taxon>Pseudomonadati</taxon>
        <taxon>Pseudomonadota</taxon>
        <taxon>Gammaproteobacteria</taxon>
        <taxon>Moraxellales</taxon>
        <taxon>Moraxellaceae</taxon>
        <taxon>Acinetobacter</taxon>
    </lineage>
</organism>
<evidence type="ECO:0000313" key="2">
    <source>
        <dbReference type="Proteomes" id="UP000186553"/>
    </source>
</evidence>
<evidence type="ECO:0000313" key="1">
    <source>
        <dbReference type="EMBL" id="ODA13426.1"/>
    </source>
</evidence>
<name>A0A1C3CXB3_9GAMM</name>